<dbReference type="AlphaFoldDB" id="A0A168BT07"/>
<keyword evidence="6" id="KW-0539">Nucleus</keyword>
<dbReference type="OrthoDB" id="3145928at2759"/>
<evidence type="ECO:0000256" key="7">
    <source>
        <dbReference type="SAM" id="MobiDB-lite"/>
    </source>
</evidence>
<dbReference type="GeneID" id="30018777"/>
<sequence length="521" mass="57761">MLPEKTDPGSARRTRKWATKTRTGCITCRDASPPAATAKATPSSGPRILIPPLSPPPPPPSPPSTTSRSPYERFALAQSQAAIVALLALTRRSAAHEGGRGGGGLTDPDKEAILLACTLFTGLCCLQEDYEQAAQHAKAGNRLYWRWKYWRHSDDEDEEVQDEEDDDDDFTCTTRDYRADNHGARRPGCVLTTKSLTAVFTHFEMQFCSRFLSIDIPEWRWRDRAHRCSPAPFAGAADAYTELQPLLTGYCHLGRWLSVPRAPAELVTVGHTVAAYAREMLTWRAKFAALLDHQGASLSTLPPPPSDDDEHEEDEEAYRILCLRLLWMALETCFDQTEATGEMVWDERTPTLERVTTFAETHFAARWHRRRRPSPSPSPSPPTATTNRSFTFSFVMSACEVLTWIGTNCRDGGVRRRLIALLHGWPERDGIIDPRLLALVVHTVMVLEENATTGMQAPHEGCACEPGEDGAEGGGGKFICALHRVCLIDTQFLGERSATIVLTTTGMLKDGLPPYETSVSW</sequence>
<feature type="compositionally biased region" description="Pro residues" evidence="7">
    <location>
        <begin position="52"/>
        <end position="63"/>
    </location>
</feature>
<dbReference type="InterPro" id="IPR052360">
    <property type="entry name" value="Transcr_Regulatory_Proteins"/>
</dbReference>
<protein>
    <submittedName>
        <fullName evidence="8">Uncharacterized protein</fullName>
    </submittedName>
</protein>
<gene>
    <name evidence="8" type="ORF">ISF_02485</name>
</gene>
<keyword evidence="5" id="KW-0804">Transcription</keyword>
<keyword evidence="2" id="KW-0862">Zinc</keyword>
<dbReference type="Proteomes" id="UP000076744">
    <property type="component" value="Unassembled WGS sequence"/>
</dbReference>
<evidence type="ECO:0000256" key="5">
    <source>
        <dbReference type="ARBA" id="ARBA00023163"/>
    </source>
</evidence>
<keyword evidence="3" id="KW-0805">Transcription regulation</keyword>
<evidence type="ECO:0000313" key="9">
    <source>
        <dbReference type="Proteomes" id="UP000076744"/>
    </source>
</evidence>
<feature type="region of interest" description="Disordered" evidence="7">
    <location>
        <begin position="1"/>
        <end position="69"/>
    </location>
</feature>
<accession>A0A168BT07</accession>
<keyword evidence="1" id="KW-0479">Metal-binding</keyword>
<keyword evidence="4" id="KW-0238">DNA-binding</keyword>
<proteinExistence type="predicted"/>
<dbReference type="RefSeq" id="XP_018706798.1">
    <property type="nucleotide sequence ID" value="XM_018846091.1"/>
</dbReference>
<dbReference type="EMBL" id="AZHB01000004">
    <property type="protein sequence ID" value="OAA70511.1"/>
    <property type="molecule type" value="Genomic_DNA"/>
</dbReference>
<evidence type="ECO:0000256" key="4">
    <source>
        <dbReference type="ARBA" id="ARBA00023125"/>
    </source>
</evidence>
<organism evidence="8 9">
    <name type="scientific">Cordyceps fumosorosea (strain ARSEF 2679)</name>
    <name type="common">Isaria fumosorosea</name>
    <dbReference type="NCBI Taxonomy" id="1081104"/>
    <lineage>
        <taxon>Eukaryota</taxon>
        <taxon>Fungi</taxon>
        <taxon>Dikarya</taxon>
        <taxon>Ascomycota</taxon>
        <taxon>Pezizomycotina</taxon>
        <taxon>Sordariomycetes</taxon>
        <taxon>Hypocreomycetidae</taxon>
        <taxon>Hypocreales</taxon>
        <taxon>Cordycipitaceae</taxon>
        <taxon>Cordyceps</taxon>
    </lineage>
</organism>
<evidence type="ECO:0000256" key="2">
    <source>
        <dbReference type="ARBA" id="ARBA00022833"/>
    </source>
</evidence>
<evidence type="ECO:0000256" key="6">
    <source>
        <dbReference type="ARBA" id="ARBA00023242"/>
    </source>
</evidence>
<dbReference type="GO" id="GO:0046872">
    <property type="term" value="F:metal ion binding"/>
    <property type="evidence" value="ECO:0007669"/>
    <property type="project" value="UniProtKB-KW"/>
</dbReference>
<evidence type="ECO:0000256" key="1">
    <source>
        <dbReference type="ARBA" id="ARBA00022723"/>
    </source>
</evidence>
<reference evidence="8 9" key="1">
    <citation type="journal article" date="2016" name="Genome Biol. Evol.">
        <title>Divergent and convergent evolution of fungal pathogenicity.</title>
        <authorList>
            <person name="Shang Y."/>
            <person name="Xiao G."/>
            <person name="Zheng P."/>
            <person name="Cen K."/>
            <person name="Zhan S."/>
            <person name="Wang C."/>
        </authorList>
    </citation>
    <scope>NUCLEOTIDE SEQUENCE [LARGE SCALE GENOMIC DNA]</scope>
    <source>
        <strain evidence="8 9">ARSEF 2679</strain>
    </source>
</reference>
<evidence type="ECO:0000313" key="8">
    <source>
        <dbReference type="EMBL" id="OAA70511.1"/>
    </source>
</evidence>
<dbReference type="PANTHER" id="PTHR36206">
    <property type="entry name" value="ASPERCRYPTIN BIOSYNTHESIS CLUSTER-SPECIFIC TRANSCRIPTION REGULATOR ATNN-RELATED"/>
    <property type="match status" value="1"/>
</dbReference>
<name>A0A168BT07_CORFA</name>
<evidence type="ECO:0000256" key="3">
    <source>
        <dbReference type="ARBA" id="ARBA00023015"/>
    </source>
</evidence>
<dbReference type="GO" id="GO:0003677">
    <property type="term" value="F:DNA binding"/>
    <property type="evidence" value="ECO:0007669"/>
    <property type="project" value="UniProtKB-KW"/>
</dbReference>
<feature type="region of interest" description="Disordered" evidence="7">
    <location>
        <begin position="366"/>
        <end position="387"/>
    </location>
</feature>
<comment type="caution">
    <text evidence="8">The sequence shown here is derived from an EMBL/GenBank/DDBJ whole genome shotgun (WGS) entry which is preliminary data.</text>
</comment>
<feature type="compositionally biased region" description="Low complexity" evidence="7">
    <location>
        <begin position="31"/>
        <end position="51"/>
    </location>
</feature>
<dbReference type="PANTHER" id="PTHR36206:SF12">
    <property type="entry name" value="ASPERCRYPTIN BIOSYNTHESIS CLUSTER-SPECIFIC TRANSCRIPTION REGULATOR ATNN-RELATED"/>
    <property type="match status" value="1"/>
</dbReference>
<keyword evidence="9" id="KW-1185">Reference proteome</keyword>